<feature type="compositionally biased region" description="Acidic residues" evidence="1">
    <location>
        <begin position="1"/>
        <end position="10"/>
    </location>
</feature>
<evidence type="ECO:0000256" key="1">
    <source>
        <dbReference type="SAM" id="MobiDB-lite"/>
    </source>
</evidence>
<feature type="region of interest" description="Disordered" evidence="1">
    <location>
        <begin position="418"/>
        <end position="451"/>
    </location>
</feature>
<proteinExistence type="predicted"/>
<feature type="region of interest" description="Disordered" evidence="1">
    <location>
        <begin position="1"/>
        <end position="32"/>
    </location>
</feature>
<feature type="compositionally biased region" description="Basic and acidic residues" evidence="1">
    <location>
        <begin position="365"/>
        <end position="374"/>
    </location>
</feature>
<dbReference type="AlphaFoldDB" id="A0A7G2C6K2"/>
<feature type="compositionally biased region" description="Basic and acidic residues" evidence="1">
    <location>
        <begin position="13"/>
        <end position="32"/>
    </location>
</feature>
<keyword evidence="3" id="KW-1185">Reference proteome</keyword>
<accession>A0A7G2C6K2</accession>
<reference evidence="2 3" key="1">
    <citation type="submission" date="2020-08" db="EMBL/GenBank/DDBJ databases">
        <authorList>
            <person name="Newling K."/>
            <person name="Davey J."/>
            <person name="Forrester S."/>
        </authorList>
    </citation>
    <scope>NUCLEOTIDE SEQUENCE [LARGE SCALE GENOMIC DNA]</scope>
    <source>
        <strain evidence="3">Crithidia deanei Carvalho (ATCC PRA-265)</strain>
    </source>
</reference>
<gene>
    <name evidence="2" type="ORF">ADEAN_000102500</name>
</gene>
<dbReference type="VEuPathDB" id="TriTrypDB:ADEAN_000102500"/>
<feature type="compositionally biased region" description="Acidic residues" evidence="1">
    <location>
        <begin position="260"/>
        <end position="271"/>
    </location>
</feature>
<sequence>MYDSDSDCSSEDSQQHLERTTGKTEAGWRDIDENVKKTYDKKDFFMFNMRQARNKVQSVFLKEKTTAPRSYEMRNVKKPIPKKQNTHQSDSHSVKRSEHPAHEEREKRRAVEGPRIIFPASAMQAESKVRYYENLFQYSLRKSAVWVKSPDWKSLDLPEGEKVDVLQRTPPQERVLTSPNATGNPSRAPPAHRSPGAAAGSPPYHLPNTQNPRYHALQKPHHGGGRFGYSANQSSPAPAVTNIQKIGNGRLRDTQVVESSSEEDTSSEEDSSTTSENEDASHRQAADSDLNPSQRALCYDKEVEYQTFFFKPSTPEEGERSRPVDHTPTARPSDREARGDSDNRPLADRENKDVSSFFYSPPVVAEKREGEQHGDVPSPVRSNPQSKLGYSLFSFPANSTRNPNRPLYGKNPIIQMKQKEATQKRLSDPKPDRKPNHTTPANTQVVAQEAVSRGSATSCGDIYEYDFEEYFFC</sequence>
<name>A0A7G2C6K2_9TRYP</name>
<feature type="region of interest" description="Disordered" evidence="1">
    <location>
        <begin position="163"/>
        <end position="297"/>
    </location>
</feature>
<feature type="compositionally biased region" description="Basic and acidic residues" evidence="1">
    <location>
        <begin position="418"/>
        <end position="435"/>
    </location>
</feature>
<feature type="compositionally biased region" description="Basic and acidic residues" evidence="1">
    <location>
        <begin position="332"/>
        <end position="353"/>
    </location>
</feature>
<feature type="compositionally biased region" description="Polar residues" evidence="1">
    <location>
        <begin position="175"/>
        <end position="185"/>
    </location>
</feature>
<feature type="compositionally biased region" description="Polar residues" evidence="1">
    <location>
        <begin position="230"/>
        <end position="245"/>
    </location>
</feature>
<evidence type="ECO:0000313" key="3">
    <source>
        <dbReference type="Proteomes" id="UP000515908"/>
    </source>
</evidence>
<evidence type="ECO:0000313" key="2">
    <source>
        <dbReference type="EMBL" id="CAD2213582.1"/>
    </source>
</evidence>
<protein>
    <submittedName>
        <fullName evidence="2">Uncharacterized protein</fullName>
    </submittedName>
</protein>
<organism evidence="2 3">
    <name type="scientific">Angomonas deanei</name>
    <dbReference type="NCBI Taxonomy" id="59799"/>
    <lineage>
        <taxon>Eukaryota</taxon>
        <taxon>Discoba</taxon>
        <taxon>Euglenozoa</taxon>
        <taxon>Kinetoplastea</taxon>
        <taxon>Metakinetoplastina</taxon>
        <taxon>Trypanosomatida</taxon>
        <taxon>Trypanosomatidae</taxon>
        <taxon>Strigomonadinae</taxon>
        <taxon>Angomonas</taxon>
    </lineage>
</organism>
<feature type="compositionally biased region" description="Basic and acidic residues" evidence="1">
    <location>
        <begin position="89"/>
        <end position="111"/>
    </location>
</feature>
<feature type="compositionally biased region" description="Basic and acidic residues" evidence="1">
    <location>
        <begin position="61"/>
        <end position="75"/>
    </location>
</feature>
<feature type="compositionally biased region" description="Polar residues" evidence="1">
    <location>
        <begin position="437"/>
        <end position="446"/>
    </location>
</feature>
<dbReference type="Proteomes" id="UP000515908">
    <property type="component" value="Chromosome 02"/>
</dbReference>
<dbReference type="EMBL" id="LR877146">
    <property type="protein sequence ID" value="CAD2213582.1"/>
    <property type="molecule type" value="Genomic_DNA"/>
</dbReference>
<feature type="compositionally biased region" description="Basic residues" evidence="1">
    <location>
        <begin position="76"/>
        <end position="85"/>
    </location>
</feature>
<feature type="region of interest" description="Disordered" evidence="1">
    <location>
        <begin position="60"/>
        <end position="111"/>
    </location>
</feature>
<feature type="region of interest" description="Disordered" evidence="1">
    <location>
        <begin position="309"/>
        <end position="389"/>
    </location>
</feature>